<proteinExistence type="predicted"/>
<feature type="domain" description="HTH araC/xylS-type" evidence="4">
    <location>
        <begin position="193"/>
        <end position="291"/>
    </location>
</feature>
<dbReference type="EMBL" id="QLLL01000009">
    <property type="protein sequence ID" value="RAI99709.1"/>
    <property type="molecule type" value="Genomic_DNA"/>
</dbReference>
<accession>A0A327Q5J7</accession>
<keyword evidence="3" id="KW-0804">Transcription</keyword>
<dbReference type="InterPro" id="IPR018060">
    <property type="entry name" value="HTH_AraC"/>
</dbReference>
<reference evidence="5 6" key="1">
    <citation type="submission" date="2018-06" db="EMBL/GenBank/DDBJ databases">
        <title>Genomic Encyclopedia of Archaeal and Bacterial Type Strains, Phase II (KMG-II): from individual species to whole genera.</title>
        <authorList>
            <person name="Goeker M."/>
        </authorList>
    </citation>
    <scope>NUCLEOTIDE SEQUENCE [LARGE SCALE GENOMIC DNA]</scope>
    <source>
        <strain evidence="5 6">DSM 23857</strain>
    </source>
</reference>
<organism evidence="5 6">
    <name type="scientific">Chitinophaga skermanii</name>
    <dbReference type="NCBI Taxonomy" id="331697"/>
    <lineage>
        <taxon>Bacteria</taxon>
        <taxon>Pseudomonadati</taxon>
        <taxon>Bacteroidota</taxon>
        <taxon>Chitinophagia</taxon>
        <taxon>Chitinophagales</taxon>
        <taxon>Chitinophagaceae</taxon>
        <taxon>Chitinophaga</taxon>
    </lineage>
</organism>
<dbReference type="GO" id="GO:0043565">
    <property type="term" value="F:sequence-specific DNA binding"/>
    <property type="evidence" value="ECO:0007669"/>
    <property type="project" value="InterPro"/>
</dbReference>
<evidence type="ECO:0000313" key="5">
    <source>
        <dbReference type="EMBL" id="RAI99709.1"/>
    </source>
</evidence>
<dbReference type="Gene3D" id="1.10.10.60">
    <property type="entry name" value="Homeodomain-like"/>
    <property type="match status" value="1"/>
</dbReference>
<dbReference type="AlphaFoldDB" id="A0A327Q5J7"/>
<dbReference type="Pfam" id="PF12833">
    <property type="entry name" value="HTH_18"/>
    <property type="match status" value="1"/>
</dbReference>
<evidence type="ECO:0000256" key="2">
    <source>
        <dbReference type="ARBA" id="ARBA00023125"/>
    </source>
</evidence>
<dbReference type="GO" id="GO:0003700">
    <property type="term" value="F:DNA-binding transcription factor activity"/>
    <property type="evidence" value="ECO:0007669"/>
    <property type="project" value="InterPro"/>
</dbReference>
<dbReference type="SMART" id="SM00342">
    <property type="entry name" value="HTH_ARAC"/>
    <property type="match status" value="1"/>
</dbReference>
<evidence type="ECO:0000259" key="4">
    <source>
        <dbReference type="PROSITE" id="PS01124"/>
    </source>
</evidence>
<evidence type="ECO:0000256" key="3">
    <source>
        <dbReference type="ARBA" id="ARBA00023163"/>
    </source>
</evidence>
<dbReference type="PANTHER" id="PTHR43280">
    <property type="entry name" value="ARAC-FAMILY TRANSCRIPTIONAL REGULATOR"/>
    <property type="match status" value="1"/>
</dbReference>
<dbReference type="InterPro" id="IPR009057">
    <property type="entry name" value="Homeodomain-like_sf"/>
</dbReference>
<dbReference type="OrthoDB" id="9793451at2"/>
<dbReference type="Proteomes" id="UP000249547">
    <property type="component" value="Unassembled WGS sequence"/>
</dbReference>
<sequence>MNELLVFKPARDANTLRQPLVPVFDIQPLAGWDEVPGGSLSTLQKTDAYEFIWIQQGTGSLMVDMQNIPLKPYQVYSLSAGQLRKASFSNDVSGFYISLSPELFYLLANETNSAFLSAQCIGIQQVTSVQLDEETIDETGEVLRKIEREYVNNGTHRLEIIKGLFRIFLLYVAGKYVQPEQQELQNKDAQLVKEFMMLLRKQFKQKRLVLDYAKELCVTPNYLNRVVKKVSGFTASHHIQQYIILEAKRRASHSQSSMKEIAYTLGFNDNAHFSKFFKNNTGMNFTSYKRKVSA</sequence>
<keyword evidence="6" id="KW-1185">Reference proteome</keyword>
<evidence type="ECO:0000256" key="1">
    <source>
        <dbReference type="ARBA" id="ARBA00023015"/>
    </source>
</evidence>
<comment type="caution">
    <text evidence="5">The sequence shown here is derived from an EMBL/GenBank/DDBJ whole genome shotgun (WGS) entry which is preliminary data.</text>
</comment>
<keyword evidence="1" id="KW-0805">Transcription regulation</keyword>
<keyword evidence="2 5" id="KW-0238">DNA-binding</keyword>
<dbReference type="RefSeq" id="WP_111599669.1">
    <property type="nucleotide sequence ID" value="NZ_QLLL01000009.1"/>
</dbReference>
<protein>
    <submittedName>
        <fullName evidence="5">AraC-like DNA-binding protein</fullName>
    </submittedName>
</protein>
<name>A0A327Q5J7_9BACT</name>
<dbReference type="PANTHER" id="PTHR43280:SF32">
    <property type="entry name" value="TRANSCRIPTIONAL REGULATORY PROTEIN"/>
    <property type="match status" value="1"/>
</dbReference>
<gene>
    <name evidence="5" type="ORF">LX64_04254</name>
</gene>
<dbReference type="SUPFAM" id="SSF46689">
    <property type="entry name" value="Homeodomain-like"/>
    <property type="match status" value="1"/>
</dbReference>
<evidence type="ECO:0000313" key="6">
    <source>
        <dbReference type="Proteomes" id="UP000249547"/>
    </source>
</evidence>
<dbReference type="PROSITE" id="PS01124">
    <property type="entry name" value="HTH_ARAC_FAMILY_2"/>
    <property type="match status" value="1"/>
</dbReference>